<dbReference type="Pfam" id="PF01244">
    <property type="entry name" value="Peptidase_M19"/>
    <property type="match status" value="1"/>
</dbReference>
<dbReference type="InterPro" id="IPR032466">
    <property type="entry name" value="Metal_Hydrolase"/>
</dbReference>
<protein>
    <submittedName>
        <fullName evidence="2">Membrane dipeptidase (Peptidase family M19)</fullName>
    </submittedName>
</protein>
<dbReference type="InterPro" id="IPR008257">
    <property type="entry name" value="Pept_M19"/>
</dbReference>
<evidence type="ECO:0000313" key="3">
    <source>
        <dbReference type="Proteomes" id="UP000278437"/>
    </source>
</evidence>
<dbReference type="InterPro" id="IPR006311">
    <property type="entry name" value="TAT_signal"/>
</dbReference>
<evidence type="ECO:0000256" key="1">
    <source>
        <dbReference type="SAM" id="SignalP"/>
    </source>
</evidence>
<feature type="signal peptide" evidence="1">
    <location>
        <begin position="1"/>
        <end position="28"/>
    </location>
</feature>
<reference evidence="3" key="1">
    <citation type="submission" date="2017-03" db="EMBL/GenBank/DDBJ databases">
        <title>Full genome sequence of a non-lethal Shewanella isolate that potentiates virulence of Vibio parahaemolyticus causing acute hepatopancreatic necrosis disease (AHPND) in shrimp.</title>
        <authorList>
            <person name="Prachumwat A."/>
            <person name="Sritunyalucksana K."/>
        </authorList>
    </citation>
    <scope>NUCLEOTIDE SEQUENCE [LARGE SCALE GENOMIC DNA]</scope>
    <source>
        <strain evidence="3">TH2012</strain>
    </source>
</reference>
<accession>A0ABM7DPW6</accession>
<feature type="chain" id="PRO_5046686355" evidence="1">
    <location>
        <begin position="29"/>
        <end position="391"/>
    </location>
</feature>
<dbReference type="PROSITE" id="PS51365">
    <property type="entry name" value="RENAL_DIPEPTIDASE_2"/>
    <property type="match status" value="1"/>
</dbReference>
<dbReference type="PANTHER" id="PTHR10443">
    <property type="entry name" value="MICROSOMAL DIPEPTIDASE"/>
    <property type="match status" value="1"/>
</dbReference>
<proteinExistence type="predicted"/>
<organism evidence="2 3">
    <name type="scientific">Shewanella khirikhana</name>
    <dbReference type="NCBI Taxonomy" id="1965282"/>
    <lineage>
        <taxon>Bacteria</taxon>
        <taxon>Pseudomonadati</taxon>
        <taxon>Pseudomonadota</taxon>
        <taxon>Gammaproteobacteria</taxon>
        <taxon>Alteromonadales</taxon>
        <taxon>Shewanellaceae</taxon>
        <taxon>Shewanella</taxon>
    </lineage>
</organism>
<dbReference type="SUPFAM" id="SSF51556">
    <property type="entry name" value="Metallo-dependent hydrolases"/>
    <property type="match status" value="1"/>
</dbReference>
<dbReference type="Gene3D" id="3.20.20.140">
    <property type="entry name" value="Metal-dependent hydrolases"/>
    <property type="match status" value="1"/>
</dbReference>
<dbReference type="PANTHER" id="PTHR10443:SF12">
    <property type="entry name" value="DIPEPTIDASE"/>
    <property type="match status" value="1"/>
</dbReference>
<name>A0ABM7DPW6_9GAMM</name>
<dbReference type="PROSITE" id="PS51318">
    <property type="entry name" value="TAT"/>
    <property type="match status" value="1"/>
</dbReference>
<gene>
    <name evidence="2" type="ORF">STH12_02655</name>
</gene>
<dbReference type="EMBL" id="CP020373">
    <property type="protein sequence ID" value="AZQ11724.1"/>
    <property type="molecule type" value="Genomic_DNA"/>
</dbReference>
<keyword evidence="1" id="KW-0732">Signal</keyword>
<evidence type="ECO:0000313" key="2">
    <source>
        <dbReference type="EMBL" id="AZQ11724.1"/>
    </source>
</evidence>
<sequence>MTDIHKRSLLKAMGAGALLAGLPMTGLAQSLAGSGKQAKAATSAVPLYIDGLSFLPDDLADIRASKLAAYLCDISAIEEVVQEDGTVNYKRTYKACMKSIREAAVRVAANPDVLLQGLSGSDIALARDTNRTALFFQIQGADCVEERLSQVDEFYREGLRVLQLTHHYGNSFAGGALDNDERGGLNLPLSPKGFALVDKLNDSGILIDLSHSSEQTALDTLNASRMPVVQSHGAVRAIVNHARCSPDSVIRAIADSGGVFGVFMMSFWLTKDPVPTTAHYLAQLKHVANIGGIDAVAIANDYPLRGQENLLKLNNDNAEGVKEYLDWWHSLRAKKVLGFDHEPEHVVIPELNHIERMSRIHDALKGAGFGASDADKIIGGNWQRVLNQVLV</sequence>
<keyword evidence="3" id="KW-1185">Reference proteome</keyword>
<dbReference type="RefSeq" id="WP_126167965.1">
    <property type="nucleotide sequence ID" value="NZ_CP020373.1"/>
</dbReference>
<dbReference type="Proteomes" id="UP000278437">
    <property type="component" value="Chromosome"/>
</dbReference>